<feature type="compositionally biased region" description="Low complexity" evidence="1">
    <location>
        <begin position="189"/>
        <end position="203"/>
    </location>
</feature>
<comment type="caution">
    <text evidence="2">The sequence shown here is derived from an EMBL/GenBank/DDBJ whole genome shotgun (WGS) entry which is preliminary data.</text>
</comment>
<dbReference type="RefSeq" id="WP_133105913.1">
    <property type="nucleotide sequence ID" value="NZ_SMNA01000001.1"/>
</dbReference>
<evidence type="ECO:0000256" key="1">
    <source>
        <dbReference type="SAM" id="MobiDB-lite"/>
    </source>
</evidence>
<gene>
    <name evidence="2" type="ORF">EXU48_02155</name>
</gene>
<keyword evidence="3" id="KW-1185">Reference proteome</keyword>
<sequence>MPDGAARVLQVGLAEVQHLLLLGADVTDEEVEALALSRFPEAGRVNATTLALTPTAAIEGPWEVADPGLLGVGVELTQAYAITVPAERGDPVPEHLRGLGGILDAFAGGQPQGHELAIVEFAQAAARRLGGTLRVAGTGALIVPEPGVDLAVHSEVWLHPDALVHVLTPALPGVSLDLGADPGPDAGAHRASPTPRPAAAAPAGTEELDDGERAWIHAEADAYDAHALAAEPATEAYGAVCPLPDGGTIAVEVEAEVSVPLVLEGLDWARSGVIRYDVRWFPVDPEAYHAGPTGARMVAARDRATALVEGAARALLEAIGGETTDDDGFLVDP</sequence>
<dbReference type="EMBL" id="SMNA01000001">
    <property type="protein sequence ID" value="TDE99011.1"/>
    <property type="molecule type" value="Genomic_DNA"/>
</dbReference>
<organism evidence="2 3">
    <name type="scientific">Occultella glacieicola</name>
    <dbReference type="NCBI Taxonomy" id="2518684"/>
    <lineage>
        <taxon>Bacteria</taxon>
        <taxon>Bacillati</taxon>
        <taxon>Actinomycetota</taxon>
        <taxon>Actinomycetes</taxon>
        <taxon>Micrococcales</taxon>
        <taxon>Ruaniaceae</taxon>
        <taxon>Occultella</taxon>
    </lineage>
</organism>
<protein>
    <submittedName>
        <fullName evidence="2">Uncharacterized protein</fullName>
    </submittedName>
</protein>
<proteinExistence type="predicted"/>
<dbReference type="Proteomes" id="UP000504882">
    <property type="component" value="Unassembled WGS sequence"/>
</dbReference>
<name>A0ABY2E927_9MICO</name>
<feature type="region of interest" description="Disordered" evidence="1">
    <location>
        <begin position="178"/>
        <end position="209"/>
    </location>
</feature>
<accession>A0ABY2E927</accession>
<evidence type="ECO:0000313" key="2">
    <source>
        <dbReference type="EMBL" id="TDE99011.1"/>
    </source>
</evidence>
<reference evidence="2 3" key="1">
    <citation type="submission" date="2019-03" db="EMBL/GenBank/DDBJ databases">
        <title>Genomic features of bacteria from cold environments.</title>
        <authorList>
            <person name="Shen L."/>
        </authorList>
    </citation>
    <scope>NUCLEOTIDE SEQUENCE [LARGE SCALE GENOMIC DNA]</scope>
    <source>
        <strain evidence="3">T3246-1</strain>
    </source>
</reference>
<evidence type="ECO:0000313" key="3">
    <source>
        <dbReference type="Proteomes" id="UP000504882"/>
    </source>
</evidence>